<keyword evidence="3" id="KW-1185">Reference proteome</keyword>
<feature type="transmembrane region" description="Helical" evidence="1">
    <location>
        <begin position="6"/>
        <end position="23"/>
    </location>
</feature>
<keyword evidence="1" id="KW-0472">Membrane</keyword>
<gene>
    <name evidence="2" type="ORF">Q8P09_12460</name>
</gene>
<dbReference type="RefSeq" id="WP_305936084.1">
    <property type="nucleotide sequence ID" value="NZ_JAVAJI010000028.1"/>
</dbReference>
<reference evidence="2 3" key="1">
    <citation type="submission" date="2023-08" db="EMBL/GenBank/DDBJ databases">
        <authorList>
            <person name="Kumar R."/>
        </authorList>
    </citation>
    <scope>NUCLEOTIDE SEQUENCE [LARGE SCALE GENOMIC DNA]</scope>
    <source>
        <strain evidence="2 3">LUR13</strain>
    </source>
</reference>
<feature type="transmembrane region" description="Helical" evidence="1">
    <location>
        <begin position="56"/>
        <end position="77"/>
    </location>
</feature>
<organism evidence="2 3">
    <name type="scientific">Psychrobacter faecalis</name>
    <dbReference type="NCBI Taxonomy" id="180588"/>
    <lineage>
        <taxon>Bacteria</taxon>
        <taxon>Pseudomonadati</taxon>
        <taxon>Pseudomonadota</taxon>
        <taxon>Gammaproteobacteria</taxon>
        <taxon>Moraxellales</taxon>
        <taxon>Moraxellaceae</taxon>
        <taxon>Psychrobacter</taxon>
    </lineage>
</organism>
<protein>
    <submittedName>
        <fullName evidence="2">Uncharacterized protein</fullName>
    </submittedName>
</protein>
<proteinExistence type="predicted"/>
<evidence type="ECO:0000313" key="3">
    <source>
        <dbReference type="Proteomes" id="UP001228171"/>
    </source>
</evidence>
<evidence type="ECO:0000256" key="1">
    <source>
        <dbReference type="SAM" id="Phobius"/>
    </source>
</evidence>
<accession>A0ABT9HJD9</accession>
<comment type="caution">
    <text evidence="2">The sequence shown here is derived from an EMBL/GenBank/DDBJ whole genome shotgun (WGS) entry which is preliminary data.</text>
</comment>
<dbReference type="Proteomes" id="UP001228171">
    <property type="component" value="Unassembled WGS sequence"/>
</dbReference>
<name>A0ABT9HJD9_9GAMM</name>
<dbReference type="EMBL" id="JAVAJI010000028">
    <property type="protein sequence ID" value="MDP4545888.1"/>
    <property type="molecule type" value="Genomic_DNA"/>
</dbReference>
<evidence type="ECO:0000313" key="2">
    <source>
        <dbReference type="EMBL" id="MDP4545888.1"/>
    </source>
</evidence>
<keyword evidence="1" id="KW-1133">Transmembrane helix</keyword>
<keyword evidence="1" id="KW-0812">Transmembrane</keyword>
<feature type="transmembrane region" description="Helical" evidence="1">
    <location>
        <begin position="30"/>
        <end position="50"/>
    </location>
</feature>
<sequence>MLTTVNNILPILGLILCIVVMLIRRINTRGSICAAKLNLYAVGWLMLIWADFTPDFVPVFASVLFRLTILVNNLLYIKLITIPYPVRFKKLWPPKFKH</sequence>